<gene>
    <name evidence="3" type="ORF">ACFQZM_39745</name>
</gene>
<evidence type="ECO:0000313" key="4">
    <source>
        <dbReference type="Proteomes" id="UP001597063"/>
    </source>
</evidence>
<dbReference type="Pfam" id="PF11271">
    <property type="entry name" value="PorA"/>
    <property type="match status" value="1"/>
</dbReference>
<evidence type="ECO:0000256" key="1">
    <source>
        <dbReference type="SAM" id="MobiDB-lite"/>
    </source>
</evidence>
<dbReference type="EMBL" id="JBHTGP010000018">
    <property type="protein sequence ID" value="MFD0690678.1"/>
    <property type="molecule type" value="Genomic_DNA"/>
</dbReference>
<proteinExistence type="predicted"/>
<keyword evidence="2" id="KW-0812">Transmembrane</keyword>
<sequence length="322" mass="35223">MRHVLGTVLTGVGAFVLVIGFLIRFYAAPRLIMAPTDAYQVTRLRAEGASYFDAKSLRLRKGATITATNTVRGDVLASHDGVAVWDSVTTVQDVARGYLIDIRTQRVAFDRRSGRLTSCCGAAVQGDVTARQDGIGLFWPVDVTRRTYQLYDVQTRRAWPVVFQGEERVEGVRAYRFVQRIPATKVTEAVPDMPGEMLGLGKKRGGVPVDRYYEAEATYWVDPRTGAPIDQRQRALSTLRAKTGPGRLVVADLDLRMSPETRRELIARSDDGAEKIRLVETAVPLACGIAGLVALAAGLAASPRGGRRARPRREAERAAVAT</sequence>
<comment type="caution">
    <text evidence="3">The sequence shown here is derived from an EMBL/GenBank/DDBJ whole genome shotgun (WGS) entry which is preliminary data.</text>
</comment>
<dbReference type="Proteomes" id="UP001597063">
    <property type="component" value="Unassembled WGS sequence"/>
</dbReference>
<protein>
    <submittedName>
        <fullName evidence="3">DUF3068 domain-containing protein</fullName>
    </submittedName>
</protein>
<evidence type="ECO:0000256" key="2">
    <source>
        <dbReference type="SAM" id="Phobius"/>
    </source>
</evidence>
<organism evidence="3 4">
    <name type="scientific">Actinomadura fibrosa</name>
    <dbReference type="NCBI Taxonomy" id="111802"/>
    <lineage>
        <taxon>Bacteria</taxon>
        <taxon>Bacillati</taxon>
        <taxon>Actinomycetota</taxon>
        <taxon>Actinomycetes</taxon>
        <taxon>Streptosporangiales</taxon>
        <taxon>Thermomonosporaceae</taxon>
        <taxon>Actinomadura</taxon>
    </lineage>
</organism>
<feature type="transmembrane region" description="Helical" evidence="2">
    <location>
        <begin position="282"/>
        <end position="302"/>
    </location>
</feature>
<keyword evidence="4" id="KW-1185">Reference proteome</keyword>
<dbReference type="RefSeq" id="WP_378325385.1">
    <property type="nucleotide sequence ID" value="NZ_JBHTGP010000018.1"/>
</dbReference>
<evidence type="ECO:0000313" key="3">
    <source>
        <dbReference type="EMBL" id="MFD0690678.1"/>
    </source>
</evidence>
<reference evidence="4" key="1">
    <citation type="journal article" date="2019" name="Int. J. Syst. Evol. Microbiol.">
        <title>The Global Catalogue of Microorganisms (GCM) 10K type strain sequencing project: providing services to taxonomists for standard genome sequencing and annotation.</title>
        <authorList>
            <consortium name="The Broad Institute Genomics Platform"/>
            <consortium name="The Broad Institute Genome Sequencing Center for Infectious Disease"/>
            <person name="Wu L."/>
            <person name="Ma J."/>
        </authorList>
    </citation>
    <scope>NUCLEOTIDE SEQUENCE [LARGE SCALE GENOMIC DNA]</scope>
    <source>
        <strain evidence="4">JCM 9371</strain>
    </source>
</reference>
<accession>A0ABW2XWQ3</accession>
<keyword evidence="2" id="KW-1133">Transmembrane helix</keyword>
<dbReference type="InterPro" id="IPR021424">
    <property type="entry name" value="PorA"/>
</dbReference>
<name>A0ABW2XWQ3_9ACTN</name>
<feature type="compositionally biased region" description="Basic and acidic residues" evidence="1">
    <location>
        <begin position="312"/>
        <end position="322"/>
    </location>
</feature>
<feature type="region of interest" description="Disordered" evidence="1">
    <location>
        <begin position="303"/>
        <end position="322"/>
    </location>
</feature>
<keyword evidence="2" id="KW-0472">Membrane</keyword>